<gene>
    <name evidence="1" type="ORF">SPELUC_LOCUS10154</name>
</gene>
<dbReference type="Proteomes" id="UP000789366">
    <property type="component" value="Unassembled WGS sequence"/>
</dbReference>
<reference evidence="1" key="1">
    <citation type="submission" date="2021-06" db="EMBL/GenBank/DDBJ databases">
        <authorList>
            <person name="Kallberg Y."/>
            <person name="Tangrot J."/>
            <person name="Rosling A."/>
        </authorList>
    </citation>
    <scope>NUCLEOTIDE SEQUENCE</scope>
    <source>
        <strain evidence="1">28 12/20/2015</strain>
    </source>
</reference>
<proteinExistence type="predicted"/>
<evidence type="ECO:0000313" key="1">
    <source>
        <dbReference type="EMBL" id="CAG8680982.1"/>
    </source>
</evidence>
<name>A0ACA9NYZ9_9GLOM</name>
<organism evidence="1 2">
    <name type="scientific">Cetraspora pellucida</name>
    <dbReference type="NCBI Taxonomy" id="1433469"/>
    <lineage>
        <taxon>Eukaryota</taxon>
        <taxon>Fungi</taxon>
        <taxon>Fungi incertae sedis</taxon>
        <taxon>Mucoromycota</taxon>
        <taxon>Glomeromycotina</taxon>
        <taxon>Glomeromycetes</taxon>
        <taxon>Diversisporales</taxon>
        <taxon>Gigasporaceae</taxon>
        <taxon>Cetraspora</taxon>
    </lineage>
</organism>
<dbReference type="EMBL" id="CAJVPW010018299">
    <property type="protein sequence ID" value="CAG8680982.1"/>
    <property type="molecule type" value="Genomic_DNA"/>
</dbReference>
<evidence type="ECO:0000313" key="2">
    <source>
        <dbReference type="Proteomes" id="UP000789366"/>
    </source>
</evidence>
<keyword evidence="2" id="KW-1185">Reference proteome</keyword>
<feature type="non-terminal residue" evidence="1">
    <location>
        <position position="1"/>
    </location>
</feature>
<comment type="caution">
    <text evidence="1">The sequence shown here is derived from an EMBL/GenBank/DDBJ whole genome shotgun (WGS) entry which is preliminary data.</text>
</comment>
<sequence length="94" mass="10808">SPIDHLRVIHLFSPDLQQLNSGHPPTPTQISITTYVNQHNHALFPETQSFGVKYQMLSKEVLDEINIMTKHDNLSLMVQKSLLKARFPNLNFQD</sequence>
<accession>A0ACA9NYZ9</accession>
<protein>
    <submittedName>
        <fullName evidence="1">2505_t:CDS:1</fullName>
    </submittedName>
</protein>